<organism evidence="1 2">
    <name type="scientific">Stylosanthes scabra</name>
    <dbReference type="NCBI Taxonomy" id="79078"/>
    <lineage>
        <taxon>Eukaryota</taxon>
        <taxon>Viridiplantae</taxon>
        <taxon>Streptophyta</taxon>
        <taxon>Embryophyta</taxon>
        <taxon>Tracheophyta</taxon>
        <taxon>Spermatophyta</taxon>
        <taxon>Magnoliopsida</taxon>
        <taxon>eudicotyledons</taxon>
        <taxon>Gunneridae</taxon>
        <taxon>Pentapetalae</taxon>
        <taxon>rosids</taxon>
        <taxon>fabids</taxon>
        <taxon>Fabales</taxon>
        <taxon>Fabaceae</taxon>
        <taxon>Papilionoideae</taxon>
        <taxon>50 kb inversion clade</taxon>
        <taxon>dalbergioids sensu lato</taxon>
        <taxon>Dalbergieae</taxon>
        <taxon>Pterocarpus clade</taxon>
        <taxon>Stylosanthes</taxon>
    </lineage>
</organism>
<dbReference type="Proteomes" id="UP001341840">
    <property type="component" value="Unassembled WGS sequence"/>
</dbReference>
<protein>
    <submittedName>
        <fullName evidence="1">Uncharacterized protein</fullName>
    </submittedName>
</protein>
<proteinExistence type="predicted"/>
<sequence>MMPQDYYELNEDKEGSNLACRRRKQFWVKKSRKKSRSTINQKLFVRDEAKLDRGRPWLYHSHISPFMDGEEMPQCLDLSFRPCKGMKFIGDELVVVAYIFGKHLDPNEILVPDDYCRGNRKVLLTLVPGRQLVGDVLTLVASMTSKGTFGLGSGNVGHNCWLPPTFFVIF</sequence>
<reference evidence="1 2" key="1">
    <citation type="journal article" date="2023" name="Plants (Basel)">
        <title>Bridging the Gap: Combining Genomics and Transcriptomics Approaches to Understand Stylosanthes scabra, an Orphan Legume from the Brazilian Caatinga.</title>
        <authorList>
            <person name="Ferreira-Neto J.R.C."/>
            <person name="da Silva M.D."/>
            <person name="Binneck E."/>
            <person name="de Melo N.F."/>
            <person name="da Silva R.H."/>
            <person name="de Melo A.L.T.M."/>
            <person name="Pandolfi V."/>
            <person name="Bustamante F.O."/>
            <person name="Brasileiro-Vidal A.C."/>
            <person name="Benko-Iseppon A.M."/>
        </authorList>
    </citation>
    <scope>NUCLEOTIDE SEQUENCE [LARGE SCALE GENOMIC DNA]</scope>
    <source>
        <tissue evidence="1">Leaves</tissue>
    </source>
</reference>
<gene>
    <name evidence="1" type="ORF">PIB30_030049</name>
</gene>
<name>A0ABU6TB63_9FABA</name>
<accession>A0ABU6TB63</accession>
<comment type="caution">
    <text evidence="1">The sequence shown here is derived from an EMBL/GenBank/DDBJ whole genome shotgun (WGS) entry which is preliminary data.</text>
</comment>
<keyword evidence="2" id="KW-1185">Reference proteome</keyword>
<dbReference type="EMBL" id="JASCZI010090745">
    <property type="protein sequence ID" value="MED6145965.1"/>
    <property type="molecule type" value="Genomic_DNA"/>
</dbReference>
<evidence type="ECO:0000313" key="1">
    <source>
        <dbReference type="EMBL" id="MED6145965.1"/>
    </source>
</evidence>
<evidence type="ECO:0000313" key="2">
    <source>
        <dbReference type="Proteomes" id="UP001341840"/>
    </source>
</evidence>